<sequence>MSTEFEDAARVETVRIKGLSGERVGGNFFELIGGSATFKKLTDKFYEGVATDEILRPMYPEDDLGPAAERLRMFLEQYWGGPTTYQETRGHPRLRMRHSTFKINPLARGRWLLHMKAAVDSLSLPPIQQAELWGYLDRAATAMLNSFED</sequence>
<dbReference type="EMBL" id="CAFBML010000027">
    <property type="protein sequence ID" value="CAB4899812.1"/>
    <property type="molecule type" value="Genomic_DNA"/>
</dbReference>
<dbReference type="InterPro" id="IPR009050">
    <property type="entry name" value="Globin-like_sf"/>
</dbReference>
<keyword evidence="2" id="KW-0349">Heme</keyword>
<name>A0A6J7FVG3_9ZZZZ</name>
<dbReference type="InterPro" id="IPR012292">
    <property type="entry name" value="Globin/Proto"/>
</dbReference>
<evidence type="ECO:0000256" key="2">
    <source>
        <dbReference type="ARBA" id="ARBA00022617"/>
    </source>
</evidence>
<dbReference type="PANTHER" id="PTHR47366">
    <property type="entry name" value="TWO-ON-TWO HEMOGLOBIN-3"/>
    <property type="match status" value="1"/>
</dbReference>
<dbReference type="Gene3D" id="1.10.490.10">
    <property type="entry name" value="Globins"/>
    <property type="match status" value="1"/>
</dbReference>
<keyword evidence="3" id="KW-0479">Metal-binding</keyword>
<evidence type="ECO:0000256" key="3">
    <source>
        <dbReference type="ARBA" id="ARBA00022723"/>
    </source>
</evidence>
<dbReference type="PANTHER" id="PTHR47366:SF1">
    <property type="entry name" value="TWO-ON-TWO HEMOGLOBIN-3"/>
    <property type="match status" value="1"/>
</dbReference>
<accession>A0A6J7FVG3</accession>
<dbReference type="CDD" id="cd14771">
    <property type="entry name" value="TrHb2_Mt-trHbO-like_O"/>
    <property type="match status" value="1"/>
</dbReference>
<dbReference type="GO" id="GO:0046872">
    <property type="term" value="F:metal ion binding"/>
    <property type="evidence" value="ECO:0007669"/>
    <property type="project" value="UniProtKB-KW"/>
</dbReference>
<comment type="similarity">
    <text evidence="5">Belongs to the truncated hemoglobin family. Group II subfamily.</text>
</comment>
<protein>
    <submittedName>
        <fullName evidence="6">Unannotated protein</fullName>
    </submittedName>
</protein>
<organism evidence="6">
    <name type="scientific">freshwater metagenome</name>
    <dbReference type="NCBI Taxonomy" id="449393"/>
    <lineage>
        <taxon>unclassified sequences</taxon>
        <taxon>metagenomes</taxon>
        <taxon>ecological metagenomes</taxon>
    </lineage>
</organism>
<dbReference type="GO" id="GO:0020037">
    <property type="term" value="F:heme binding"/>
    <property type="evidence" value="ECO:0007669"/>
    <property type="project" value="InterPro"/>
</dbReference>
<gene>
    <name evidence="6" type="ORF">UFOPK3592_00402</name>
</gene>
<reference evidence="6" key="1">
    <citation type="submission" date="2020-05" db="EMBL/GenBank/DDBJ databases">
        <authorList>
            <person name="Chiriac C."/>
            <person name="Salcher M."/>
            <person name="Ghai R."/>
            <person name="Kavagutti S V."/>
        </authorList>
    </citation>
    <scope>NUCLEOTIDE SEQUENCE</scope>
</reference>
<dbReference type="InterPro" id="IPR044203">
    <property type="entry name" value="GlbO/GLB3-like"/>
</dbReference>
<dbReference type="Pfam" id="PF01152">
    <property type="entry name" value="Bac_globin"/>
    <property type="match status" value="1"/>
</dbReference>
<evidence type="ECO:0000256" key="1">
    <source>
        <dbReference type="ARBA" id="ARBA00022448"/>
    </source>
</evidence>
<evidence type="ECO:0000313" key="6">
    <source>
        <dbReference type="EMBL" id="CAB4899812.1"/>
    </source>
</evidence>
<proteinExistence type="inferred from homology"/>
<keyword evidence="1" id="KW-0813">Transport</keyword>
<dbReference type="GO" id="GO:0005344">
    <property type="term" value="F:oxygen carrier activity"/>
    <property type="evidence" value="ECO:0007669"/>
    <property type="project" value="InterPro"/>
</dbReference>
<dbReference type="GO" id="GO:0019825">
    <property type="term" value="F:oxygen binding"/>
    <property type="evidence" value="ECO:0007669"/>
    <property type="project" value="InterPro"/>
</dbReference>
<keyword evidence="4" id="KW-0408">Iron</keyword>
<dbReference type="AlphaFoldDB" id="A0A6J7FVG3"/>
<dbReference type="InterPro" id="IPR001486">
    <property type="entry name" value="Hemoglobin_trunc"/>
</dbReference>
<dbReference type="SUPFAM" id="SSF46458">
    <property type="entry name" value="Globin-like"/>
    <property type="match status" value="1"/>
</dbReference>
<evidence type="ECO:0000256" key="4">
    <source>
        <dbReference type="ARBA" id="ARBA00023004"/>
    </source>
</evidence>
<evidence type="ECO:0000256" key="5">
    <source>
        <dbReference type="ARBA" id="ARBA00034496"/>
    </source>
</evidence>